<organism evidence="2 3">
    <name type="scientific">Gymnopilus dilepis</name>
    <dbReference type="NCBI Taxonomy" id="231916"/>
    <lineage>
        <taxon>Eukaryota</taxon>
        <taxon>Fungi</taxon>
        <taxon>Dikarya</taxon>
        <taxon>Basidiomycota</taxon>
        <taxon>Agaricomycotina</taxon>
        <taxon>Agaricomycetes</taxon>
        <taxon>Agaricomycetidae</taxon>
        <taxon>Agaricales</taxon>
        <taxon>Agaricineae</taxon>
        <taxon>Hymenogastraceae</taxon>
        <taxon>Gymnopilus</taxon>
    </lineage>
</organism>
<comment type="caution">
    <text evidence="2">The sequence shown here is derived from an EMBL/GenBank/DDBJ whole genome shotgun (WGS) entry which is preliminary data.</text>
</comment>
<evidence type="ECO:0000313" key="3">
    <source>
        <dbReference type="Proteomes" id="UP000284706"/>
    </source>
</evidence>
<feature type="compositionally biased region" description="Basic and acidic residues" evidence="1">
    <location>
        <begin position="180"/>
        <end position="190"/>
    </location>
</feature>
<protein>
    <submittedName>
        <fullName evidence="2">Uncharacterized protein</fullName>
    </submittedName>
</protein>
<feature type="region of interest" description="Disordered" evidence="1">
    <location>
        <begin position="145"/>
        <end position="199"/>
    </location>
</feature>
<proteinExistence type="predicted"/>
<keyword evidence="3" id="KW-1185">Reference proteome</keyword>
<dbReference type="OrthoDB" id="3328849at2759"/>
<reference evidence="2 3" key="1">
    <citation type="journal article" date="2018" name="Evol. Lett.">
        <title>Horizontal gene cluster transfer increased hallucinogenic mushroom diversity.</title>
        <authorList>
            <person name="Reynolds H.T."/>
            <person name="Vijayakumar V."/>
            <person name="Gluck-Thaler E."/>
            <person name="Korotkin H.B."/>
            <person name="Matheny P.B."/>
            <person name="Slot J.C."/>
        </authorList>
    </citation>
    <scope>NUCLEOTIDE SEQUENCE [LARGE SCALE GENOMIC DNA]</scope>
    <source>
        <strain evidence="2 3">SRW20</strain>
    </source>
</reference>
<sequence>MHPFSSDFENNLVREQSLADNMTTFRPYPFPGRLVEVAYPLTEQGRPLAPTQLREYSQLRRFDLPNCFHGRESALLVKEAFEDGESYVTLECNVQDEEEERCPFLINLTALLRNEDSNMEFCLYHRRSYSPYPLARKQISIYSDDDTYSDSSSSSSPSSCDAVMSSVDATSEPYPKHSVHSPDVEVHEPELVNYRNTSQ</sequence>
<gene>
    <name evidence="2" type="ORF">CVT26_001245</name>
</gene>
<name>A0A409Y265_9AGAR</name>
<dbReference type="InParanoid" id="A0A409Y265"/>
<accession>A0A409Y265</accession>
<dbReference type="AlphaFoldDB" id="A0A409Y265"/>
<evidence type="ECO:0000256" key="1">
    <source>
        <dbReference type="SAM" id="MobiDB-lite"/>
    </source>
</evidence>
<dbReference type="EMBL" id="NHYE01001295">
    <property type="protein sequence ID" value="PPQ97063.1"/>
    <property type="molecule type" value="Genomic_DNA"/>
</dbReference>
<dbReference type="Proteomes" id="UP000284706">
    <property type="component" value="Unassembled WGS sequence"/>
</dbReference>
<evidence type="ECO:0000313" key="2">
    <source>
        <dbReference type="EMBL" id="PPQ97063.1"/>
    </source>
</evidence>
<feature type="compositionally biased region" description="Low complexity" evidence="1">
    <location>
        <begin position="149"/>
        <end position="166"/>
    </location>
</feature>